<comment type="caution">
    <text evidence="2">The sequence shown here is derived from an EMBL/GenBank/DDBJ whole genome shotgun (WGS) entry which is preliminary data.</text>
</comment>
<gene>
    <name evidence="2" type="ORF">TIFTF001_011247</name>
</gene>
<dbReference type="GO" id="GO:0048479">
    <property type="term" value="P:style development"/>
    <property type="evidence" value="ECO:0007669"/>
    <property type="project" value="TreeGrafter"/>
</dbReference>
<dbReference type="PANTHER" id="PTHR31675">
    <property type="entry name" value="PROTEIN YABBY 6-RELATED"/>
    <property type="match status" value="1"/>
</dbReference>
<organism evidence="2 3">
    <name type="scientific">Ficus carica</name>
    <name type="common">Common fig</name>
    <dbReference type="NCBI Taxonomy" id="3494"/>
    <lineage>
        <taxon>Eukaryota</taxon>
        <taxon>Viridiplantae</taxon>
        <taxon>Streptophyta</taxon>
        <taxon>Embryophyta</taxon>
        <taxon>Tracheophyta</taxon>
        <taxon>Spermatophyta</taxon>
        <taxon>Magnoliopsida</taxon>
        <taxon>eudicotyledons</taxon>
        <taxon>Gunneridae</taxon>
        <taxon>Pentapetalae</taxon>
        <taxon>rosids</taxon>
        <taxon>fabids</taxon>
        <taxon>Rosales</taxon>
        <taxon>Moraceae</taxon>
        <taxon>Ficeae</taxon>
        <taxon>Ficus</taxon>
    </lineage>
</organism>
<dbReference type="InterPro" id="IPR056776">
    <property type="entry name" value="YABBY_N"/>
</dbReference>
<evidence type="ECO:0000259" key="1">
    <source>
        <dbReference type="Pfam" id="PF24868"/>
    </source>
</evidence>
<proteinExistence type="predicted"/>
<dbReference type="Pfam" id="PF24868">
    <property type="entry name" value="YABBY_N"/>
    <property type="match status" value="1"/>
</dbReference>
<keyword evidence="3" id="KW-1185">Reference proteome</keyword>
<dbReference type="AlphaFoldDB" id="A0AA87ZXW7"/>
<dbReference type="Proteomes" id="UP001187192">
    <property type="component" value="Unassembled WGS sequence"/>
</dbReference>
<evidence type="ECO:0000313" key="3">
    <source>
        <dbReference type="Proteomes" id="UP001187192"/>
    </source>
</evidence>
<dbReference type="PANTHER" id="PTHR31675:SF1">
    <property type="entry name" value="PROTEIN CRABS CLAW"/>
    <property type="match status" value="1"/>
</dbReference>
<dbReference type="GO" id="GO:0045165">
    <property type="term" value="P:cell fate commitment"/>
    <property type="evidence" value="ECO:0007669"/>
    <property type="project" value="TreeGrafter"/>
</dbReference>
<dbReference type="GO" id="GO:0048366">
    <property type="term" value="P:leaf development"/>
    <property type="evidence" value="ECO:0007669"/>
    <property type="project" value="TreeGrafter"/>
</dbReference>
<sequence>MNMDEKVTVDFVPPSTDHLCYVRCNFCSTVLAVALPYKRLLDTVTVKCGHCSNLSFLSTRPPLQAAHQFLDHPLSLPRLRRSIDYHLPTIDS</sequence>
<dbReference type="GO" id="GO:0010582">
    <property type="term" value="P:floral meristem determinacy"/>
    <property type="evidence" value="ECO:0007669"/>
    <property type="project" value="TreeGrafter"/>
</dbReference>
<dbReference type="EMBL" id="BTGU01000013">
    <property type="protein sequence ID" value="GMN42034.1"/>
    <property type="molecule type" value="Genomic_DNA"/>
</dbReference>
<name>A0AA87ZXW7_FICCA</name>
<reference evidence="2" key="1">
    <citation type="submission" date="2023-07" db="EMBL/GenBank/DDBJ databases">
        <title>draft genome sequence of fig (Ficus carica).</title>
        <authorList>
            <person name="Takahashi T."/>
            <person name="Nishimura K."/>
        </authorList>
    </citation>
    <scope>NUCLEOTIDE SEQUENCE</scope>
</reference>
<dbReference type="InterPro" id="IPR006780">
    <property type="entry name" value="YABBY"/>
</dbReference>
<dbReference type="GO" id="GO:0005634">
    <property type="term" value="C:nucleus"/>
    <property type="evidence" value="ECO:0007669"/>
    <property type="project" value="TreeGrafter"/>
</dbReference>
<accession>A0AA87ZXW7</accession>
<protein>
    <recommendedName>
        <fullName evidence="1">YABBY N-terminal domain-containing protein</fullName>
    </recommendedName>
</protein>
<evidence type="ECO:0000313" key="2">
    <source>
        <dbReference type="EMBL" id="GMN42034.1"/>
    </source>
</evidence>
<feature type="domain" description="YABBY N-terminal" evidence="1">
    <location>
        <begin position="15"/>
        <end position="66"/>
    </location>
</feature>